<evidence type="ECO:0000313" key="1">
    <source>
        <dbReference type="EMBL" id="GJT03225.1"/>
    </source>
</evidence>
<sequence>MSLRIFVLRLHRVKRLQKFFILGLVVESSTSNFVKCKSKIDTACDRRLNSPQSANCGRFSMVAQRDLEVFEKYSQLCAKYTTSRISSDAGRTTNVGS</sequence>
<reference evidence="1" key="2">
    <citation type="submission" date="2022-01" db="EMBL/GenBank/DDBJ databases">
        <authorList>
            <person name="Yamashiro T."/>
            <person name="Shiraishi A."/>
            <person name="Satake H."/>
            <person name="Nakayama K."/>
        </authorList>
    </citation>
    <scope>NUCLEOTIDE SEQUENCE</scope>
</reference>
<name>A0ABQ5AKT4_9ASTR</name>
<comment type="caution">
    <text evidence="1">The sequence shown here is derived from an EMBL/GenBank/DDBJ whole genome shotgun (WGS) entry which is preliminary data.</text>
</comment>
<evidence type="ECO:0008006" key="3">
    <source>
        <dbReference type="Google" id="ProtNLM"/>
    </source>
</evidence>
<accession>A0ABQ5AKT4</accession>
<dbReference type="Proteomes" id="UP001151760">
    <property type="component" value="Unassembled WGS sequence"/>
</dbReference>
<reference evidence="1" key="1">
    <citation type="journal article" date="2022" name="Int. J. Mol. Sci.">
        <title>Draft Genome of Tanacetum Coccineum: Genomic Comparison of Closely Related Tanacetum-Family Plants.</title>
        <authorList>
            <person name="Yamashiro T."/>
            <person name="Shiraishi A."/>
            <person name="Nakayama K."/>
            <person name="Satake H."/>
        </authorList>
    </citation>
    <scope>NUCLEOTIDE SEQUENCE</scope>
</reference>
<dbReference type="EMBL" id="BQNB010012409">
    <property type="protein sequence ID" value="GJT03225.1"/>
    <property type="molecule type" value="Genomic_DNA"/>
</dbReference>
<evidence type="ECO:0000313" key="2">
    <source>
        <dbReference type="Proteomes" id="UP001151760"/>
    </source>
</evidence>
<keyword evidence="2" id="KW-1185">Reference proteome</keyword>
<gene>
    <name evidence="1" type="ORF">Tco_0824394</name>
</gene>
<organism evidence="1 2">
    <name type="scientific">Tanacetum coccineum</name>
    <dbReference type="NCBI Taxonomy" id="301880"/>
    <lineage>
        <taxon>Eukaryota</taxon>
        <taxon>Viridiplantae</taxon>
        <taxon>Streptophyta</taxon>
        <taxon>Embryophyta</taxon>
        <taxon>Tracheophyta</taxon>
        <taxon>Spermatophyta</taxon>
        <taxon>Magnoliopsida</taxon>
        <taxon>eudicotyledons</taxon>
        <taxon>Gunneridae</taxon>
        <taxon>Pentapetalae</taxon>
        <taxon>asterids</taxon>
        <taxon>campanulids</taxon>
        <taxon>Asterales</taxon>
        <taxon>Asteraceae</taxon>
        <taxon>Asteroideae</taxon>
        <taxon>Anthemideae</taxon>
        <taxon>Anthemidinae</taxon>
        <taxon>Tanacetum</taxon>
    </lineage>
</organism>
<proteinExistence type="predicted"/>
<protein>
    <recommendedName>
        <fullName evidence="3">Secreted protein</fullName>
    </recommendedName>
</protein>